<dbReference type="InterPro" id="IPR016039">
    <property type="entry name" value="Thiolase-like"/>
</dbReference>
<dbReference type="SUPFAM" id="SSF47336">
    <property type="entry name" value="ACP-like"/>
    <property type="match status" value="4"/>
</dbReference>
<dbReference type="GO" id="GO:0004315">
    <property type="term" value="F:3-oxoacyl-[acyl-carrier-protein] synthase activity"/>
    <property type="evidence" value="ECO:0007669"/>
    <property type="project" value="InterPro"/>
</dbReference>
<dbReference type="FunFam" id="3.40.47.10:FF:000042">
    <property type="entry name" value="Polyketide synthase Pks13"/>
    <property type="match status" value="1"/>
</dbReference>
<comment type="cofactor">
    <cofactor evidence="1">
        <name>pantetheine 4'-phosphate</name>
        <dbReference type="ChEBI" id="CHEBI:47942"/>
    </cofactor>
</comment>
<dbReference type="InterPro" id="IPR036291">
    <property type="entry name" value="NAD(P)-bd_dom_sf"/>
</dbReference>
<dbReference type="Pfam" id="PF21394">
    <property type="entry name" value="Beta-ketacyl_N"/>
    <property type="match status" value="1"/>
</dbReference>
<dbReference type="Gene3D" id="3.40.366.10">
    <property type="entry name" value="Malonyl-Coenzyme A Acyl Carrier Protein, domain 2"/>
    <property type="match status" value="1"/>
</dbReference>
<dbReference type="FunFam" id="2.30.38.10:FF:000001">
    <property type="entry name" value="Non-ribosomal peptide synthetase PvdI"/>
    <property type="match status" value="1"/>
</dbReference>
<dbReference type="Gene3D" id="3.30.70.3290">
    <property type="match status" value="1"/>
</dbReference>
<dbReference type="NCBIfam" id="TIGR01733">
    <property type="entry name" value="AA-adenyl-dom"/>
    <property type="match status" value="1"/>
</dbReference>
<feature type="region of interest" description="Disordered" evidence="9">
    <location>
        <begin position="2646"/>
        <end position="2678"/>
    </location>
</feature>
<dbReference type="PROSITE" id="PS00606">
    <property type="entry name" value="KS3_1"/>
    <property type="match status" value="1"/>
</dbReference>
<dbReference type="Pfam" id="PF22621">
    <property type="entry name" value="CurL-like_PKS_C"/>
    <property type="match status" value="1"/>
</dbReference>
<dbReference type="Gene3D" id="3.30.559.10">
    <property type="entry name" value="Chloramphenicol acetyltransferase-like domain"/>
    <property type="match status" value="1"/>
</dbReference>
<dbReference type="SUPFAM" id="SSF56801">
    <property type="entry name" value="Acetyl-CoA synthetase-like"/>
    <property type="match status" value="1"/>
</dbReference>
<dbReference type="SMART" id="SM00827">
    <property type="entry name" value="PKS_AT"/>
    <property type="match status" value="1"/>
</dbReference>
<dbReference type="CDD" id="cd17646">
    <property type="entry name" value="A_NRPS_AB3403-like"/>
    <property type="match status" value="1"/>
</dbReference>
<dbReference type="FunFam" id="3.40.50.980:FF:000001">
    <property type="entry name" value="Non-ribosomal peptide synthetase"/>
    <property type="match status" value="1"/>
</dbReference>
<dbReference type="Pfam" id="PF00550">
    <property type="entry name" value="PP-binding"/>
    <property type="match status" value="3"/>
</dbReference>
<dbReference type="InterPro" id="IPR023213">
    <property type="entry name" value="CAT-like_dom_sf"/>
</dbReference>
<dbReference type="RefSeq" id="WP_207862363.1">
    <property type="nucleotide sequence ID" value="NZ_JAFREP010000035.1"/>
</dbReference>
<dbReference type="InterPro" id="IPR006162">
    <property type="entry name" value="Ppantetheine_attach_site"/>
</dbReference>
<keyword evidence="5" id="KW-0276">Fatty acid metabolism</keyword>
<dbReference type="InterPro" id="IPR049490">
    <property type="entry name" value="C883_1060-like_KR_N"/>
</dbReference>
<sequence length="2864" mass="317559">MAGIANKKGEVVEQHPLTEGQKALWYLYTMDPEGRAYNINYAWYVRSKLDSALLKDCLAKLVARYDTWRSTYSLVGKEPMQLIHDTMPTPFEVIKVAGLSDEEMVHRLDEEVYASWDLDEQAPIRWILFDRGDKDPVLWFQMHHIGMDVHSVMLALDELSKLYAAAVKGETAELEPITVQNKDWAEKQNAILDGEEGQKLKDFWLDALKGERPPLGMPVDGNRPAFPNFKGKFIKFPIPRAVSDALGKVASETEVSLFGLYLSLYQLLLHRYTGQKEILVGTPTLGRTEEFDRVFAYLVSPICFHTTFEGNPEFSAYVKNSNTKAMRCIKNQMYPFPRLVQELETERDASRASVFQTLFVWENPNRFLKWRGTDPIVRLNDQGEEDWDLGEIKLERQWVKFQLDEFDLALKIVKHGPDFYGVLDYSSDLFNDDTMQRFCDNYANLLGEVAANHKRRIGHFPMMNQAQQQEIIDTWNATDRTYPPAKCLHELMESTAAVAQDSIAVVFEDQHVTFDQFNRRANQLAHYLRKKGVGPEIFVGVCMERSIELEIALQGILKAGGAYVPLDPGLPEKRLVYMAGDAKVPVLITQSHLLEKVPESDAVVLVIDRDWAEVEKEPDTKPDSGVAVDNAAYMIYTSGSTGNPKGVVNTHRGIYNRLMWKQDAYNLTPDDRVLQKTPFSFDVSVWEHFWAPMIGARLVMAKPEGHKDGSYLIDLIKQHGITTIHFVPSMLQVFLEEDNVATCTSLKRVLCSGEALPWNLQERFYSLMDKAELHNLYGPTEAAVDVTWWACPRDYDRPLVPIGKAITNTQIYVLDKNFMPVPIGVAGELCIGGIQVSRGYNNRFDLTADKFVPDPFTKNPGVRMYRTGDLVRFMDDGNIEYISRIDFQVKIRGFRIEIGEIEATIAEHSNIRETVVVVREMGGLGEKQLVAYSVAKENPAPTNEEMRTFLTAKMPDYMVPSAFVFLDELPLSPNGKVDRKQLPEPSTDRPELSANFVRPQNEFEEAIAQVWREVLKIQNIGIHDKFFDLGGNSLQVVAIRKLLKSKHDIKITNTDLFQYPTISALAEHLAPSVEKTKATYTRKTTAGTGSSDIAIIGMAGRFPGADTIDAFWDNVRQGVESIKRFTKKELENAGVDRELLNDDDYVGARGVLNDVAGFDAGFFGFSPREAEVMDPQQRLFLEITWEALESAGYNPETFPGRIGCFAGVTRSEYFINNIMTNPRLERALGPFQIMLLNDKDFLPTRVAFKFNLRGPALNVQTACSTSLVAIHQACRSLISGECDQALAGGVSIQVPQVSGYLYNEGGIHSPDGHVRAFDAEAKGMVVSSGAGVVLLKRLDEAVADGDNIHAVIRATAINNDGANKVGYTAPSVDGQAEVIAETHAVAGINAESVTYIETHGTGTNLGDPIEIAALNKAFRYGTQKSGFCRIGSLKSNVGHLDSAAGVAGLIKTALSLKHKLMPPSLHFKNPNPDIDFESTPFVVNTDLHVWEHGDTPRRAGISSFGIGGTNAHALLEEFTGKIESDEGRDFHVLTLSARTPDALQSHRENLLSHLKNNPDQNLADIAFTLMTGRKLFANRCSLVVGNVAEAISILEDGDTKKIHTGFESKQPKPVVFMFSGQGAQYPQMGRDLYENEPYFKEQVDHCADLLKPWFGSDIRDLIYPEITDEEGRKAAAAELNKTSNTQPALFVIEYATAKTWLHWGVKPQFMIGHSIGEYVAACIAGVVSLEDALRMVTVRGRLMFAQPTGSMLAVPMPAAEAEPKLPANLTVAAINMPSRCVVAGPTDAIEGFKTTLEGEEIKSTVLHTSHAFHSAMMDGMLDEFTNEVRKLKLNPPQIPYVSNLTGKWITDAEATDPSYYAQHLRQAVRFADGVETLLEKGDQLLLEVGPGKALATFARGQVRRKGDSKVITSLRHPKDQLSDIRFLQEALSQLWVEGVAFDFGTLYADQKRRRVPLPTYPFERRRFWVDPGKEQAKPKTKPKQLPTPRKTAPAPASGPRKFTSLDDWFNIPIWKQATPPPSYSIDRLSDRSAPWLVFADECGLGHKLVDRLERDGVRLVTVIQGERFEELGRDHYSVNPKEQNDYTRLLQKLTDAGTIPANIVHLWSVTPSRLFRERKSFAENCQNMGFYSLIWLAQAIDEANLLDPIKLFVISNHMQEIIGGDLTDPEKATLLGPLKVIPREYPHIATRSIDIAFGHTPNGNEAQIVEQLLSEVTGRKTDQVLAWRGNNRWVQSYESMNIEPLDGPRGLRPAGVYLITGGMGGIGQVIAEFLAETVKAKLVLVGRSTFPRRDEWEKYLAQNDANDRTSQKIQRLKKLESLGAEVMVASADVTDTGKLRDIADQASYRFGTIHGVIHAAGLYPNGMIGELTRENTANMLAAKVYGTLALDEVFRDRHLDFMVLFSSTSTILANMGFADYCAVNAFLDAFSFYRNSQERKPTLAINWDGWREVGMAVDMDLPPEQQEAHNRRLATMMANKDGVEAFHRALSVKNLPQIVVSPFDLTTMLTDIKNFMAAQSQIEAPKPATTTAVEPAATAVAVAPPPPPPVQKSDPVRDRPKVVAEFHAPDSNTQKQLTELWQDALGINEIGKDDEWSDLGGDSLSATMLTSKIRRKFKVKVSPHLFNEKPTIAQMAAHLDEQMGVKRPAPAPAAPAPAPVAAAPAPTPAPAPAPAPAASNTAPMLTQLWQDALGIDEIGADDVWTDLGGDSLSATMLTANIRRKFKVKISPHLFNEKPTIAQMSAHLDGLMGKAPAAPAPAPAPVTAPKTETETTLVGLLSELTGKAPLSTTAKLTELGVNAGWLLQHQQALQNAFGLPIGPDSLSDHQDVVGLAQVIDTLAWTAQNMAEAAGNEPEEEEEFEL</sequence>
<evidence type="ECO:0000256" key="1">
    <source>
        <dbReference type="ARBA" id="ARBA00001957"/>
    </source>
</evidence>
<feature type="domain" description="Carrier" evidence="10">
    <location>
        <begin position="2568"/>
        <end position="2643"/>
    </location>
</feature>
<keyword evidence="4" id="KW-0808">Transferase</keyword>
<dbReference type="InterPro" id="IPR014031">
    <property type="entry name" value="Ketoacyl_synth_C"/>
</dbReference>
<dbReference type="SMART" id="SM00825">
    <property type="entry name" value="PKS_KS"/>
    <property type="match status" value="1"/>
</dbReference>
<dbReference type="FunFam" id="3.40.50.12780:FF:000012">
    <property type="entry name" value="Non-ribosomal peptide synthetase"/>
    <property type="match status" value="1"/>
</dbReference>
<evidence type="ECO:0000256" key="6">
    <source>
        <dbReference type="ARBA" id="ARBA00023098"/>
    </source>
</evidence>
<dbReference type="PROSITE" id="PS00012">
    <property type="entry name" value="PHOSPHOPANTETHEINE"/>
    <property type="match status" value="3"/>
</dbReference>
<dbReference type="SMART" id="SM00823">
    <property type="entry name" value="PKS_PP"/>
    <property type="match status" value="3"/>
</dbReference>
<dbReference type="GO" id="GO:0031177">
    <property type="term" value="F:phosphopantetheine binding"/>
    <property type="evidence" value="ECO:0007669"/>
    <property type="project" value="InterPro"/>
</dbReference>
<dbReference type="Pfam" id="PF00668">
    <property type="entry name" value="Condensation"/>
    <property type="match status" value="1"/>
</dbReference>
<keyword evidence="2" id="KW-0596">Phosphopantetheine</keyword>
<dbReference type="InterPro" id="IPR020841">
    <property type="entry name" value="PKS_Beta-ketoAc_synthase_dom"/>
</dbReference>
<dbReference type="GO" id="GO:0006633">
    <property type="term" value="P:fatty acid biosynthetic process"/>
    <property type="evidence" value="ECO:0007669"/>
    <property type="project" value="InterPro"/>
</dbReference>
<dbReference type="InterPro" id="IPR010071">
    <property type="entry name" value="AA_adenyl_dom"/>
</dbReference>
<protein>
    <submittedName>
        <fullName evidence="12">Amino acid adenylation domain-containing protein</fullName>
    </submittedName>
</protein>
<dbReference type="InterPro" id="IPR018201">
    <property type="entry name" value="Ketoacyl_synth_AS"/>
</dbReference>
<accession>A0A8J7QQM6</accession>
<evidence type="ECO:0000256" key="5">
    <source>
        <dbReference type="ARBA" id="ARBA00022832"/>
    </source>
</evidence>
<feature type="domain" description="Carrier" evidence="10">
    <location>
        <begin position="2676"/>
        <end position="2751"/>
    </location>
</feature>
<dbReference type="Pfam" id="PF00698">
    <property type="entry name" value="Acyl_transf_1"/>
    <property type="match status" value="1"/>
</dbReference>
<dbReference type="InterPro" id="IPR014030">
    <property type="entry name" value="Ketoacyl_synth_N"/>
</dbReference>
<dbReference type="Gene3D" id="3.30.300.30">
    <property type="match status" value="1"/>
</dbReference>
<evidence type="ECO:0000313" key="12">
    <source>
        <dbReference type="EMBL" id="MBO1322390.1"/>
    </source>
</evidence>
<comment type="similarity">
    <text evidence="8">In the C-terminal section; belongs to the NRP synthetase family.</text>
</comment>
<dbReference type="InterPro" id="IPR014043">
    <property type="entry name" value="Acyl_transferase_dom"/>
</dbReference>
<dbReference type="PANTHER" id="PTHR43775:SF51">
    <property type="entry name" value="INACTIVE PHENOLPHTHIOCEROL SYNTHESIS POLYKETIDE SYNTHASE TYPE I PKS1-RELATED"/>
    <property type="match status" value="1"/>
</dbReference>
<proteinExistence type="inferred from homology"/>
<dbReference type="EMBL" id="JAFREP010000035">
    <property type="protein sequence ID" value="MBO1322390.1"/>
    <property type="molecule type" value="Genomic_DNA"/>
</dbReference>
<feature type="domain" description="Ketosynthase family 3 (KS3)" evidence="11">
    <location>
        <begin position="1090"/>
        <end position="1517"/>
    </location>
</feature>
<dbReference type="InterPro" id="IPR057326">
    <property type="entry name" value="KR_dom"/>
</dbReference>
<dbReference type="PROSITE" id="PS00455">
    <property type="entry name" value="AMP_BINDING"/>
    <property type="match status" value="1"/>
</dbReference>
<dbReference type="InterPro" id="IPR016035">
    <property type="entry name" value="Acyl_Trfase/lysoPLipase"/>
</dbReference>
<keyword evidence="7" id="KW-0511">Multifunctional enzyme</keyword>
<reference evidence="12" key="1">
    <citation type="submission" date="2021-03" db="EMBL/GenBank/DDBJ databases">
        <authorList>
            <person name="Wang G."/>
        </authorList>
    </citation>
    <scope>NUCLEOTIDE SEQUENCE</scope>
    <source>
        <strain evidence="12">KCTC 12899</strain>
    </source>
</reference>
<dbReference type="PROSITE" id="PS52004">
    <property type="entry name" value="KS3_2"/>
    <property type="match status" value="1"/>
</dbReference>
<evidence type="ECO:0000256" key="3">
    <source>
        <dbReference type="ARBA" id="ARBA00022553"/>
    </source>
</evidence>
<dbReference type="FunFam" id="3.30.300.30:FF:000010">
    <property type="entry name" value="Enterobactin synthetase component F"/>
    <property type="match status" value="1"/>
</dbReference>
<dbReference type="GO" id="GO:0043041">
    <property type="term" value="P:amino acid activation for nonribosomal peptide biosynthetic process"/>
    <property type="evidence" value="ECO:0007669"/>
    <property type="project" value="UniProtKB-ARBA"/>
</dbReference>
<dbReference type="Pfam" id="PF00501">
    <property type="entry name" value="AMP-binding"/>
    <property type="match status" value="1"/>
</dbReference>
<feature type="region of interest" description="Disordered" evidence="9">
    <location>
        <begin position="1971"/>
        <end position="2000"/>
    </location>
</feature>
<dbReference type="Proteomes" id="UP000664417">
    <property type="component" value="Unassembled WGS sequence"/>
</dbReference>
<organism evidence="12 13">
    <name type="scientific">Acanthopleuribacter pedis</name>
    <dbReference type="NCBI Taxonomy" id="442870"/>
    <lineage>
        <taxon>Bacteria</taxon>
        <taxon>Pseudomonadati</taxon>
        <taxon>Acidobacteriota</taxon>
        <taxon>Holophagae</taxon>
        <taxon>Acanthopleuribacterales</taxon>
        <taxon>Acanthopleuribacteraceae</taxon>
        <taxon>Acanthopleuribacter</taxon>
    </lineage>
</organism>
<evidence type="ECO:0000256" key="2">
    <source>
        <dbReference type="ARBA" id="ARBA00022450"/>
    </source>
</evidence>
<feature type="compositionally biased region" description="Pro residues" evidence="9">
    <location>
        <begin position="2649"/>
        <end position="2658"/>
    </location>
</feature>
<dbReference type="InterPro" id="IPR050091">
    <property type="entry name" value="PKS_NRPS_Biosynth_Enz"/>
</dbReference>
<dbReference type="SMART" id="SM00822">
    <property type="entry name" value="PKS_KR"/>
    <property type="match status" value="1"/>
</dbReference>
<dbReference type="InterPro" id="IPR016036">
    <property type="entry name" value="Malonyl_transacylase_ACP-bd"/>
</dbReference>
<dbReference type="InterPro" id="IPR001242">
    <property type="entry name" value="Condensation_dom"/>
</dbReference>
<dbReference type="Gene3D" id="3.40.50.720">
    <property type="entry name" value="NAD(P)-binding Rossmann-like Domain"/>
    <property type="match status" value="1"/>
</dbReference>
<feature type="domain" description="Carrier" evidence="10">
    <location>
        <begin position="998"/>
        <end position="1073"/>
    </location>
</feature>
<dbReference type="Gene3D" id="3.30.559.30">
    <property type="entry name" value="Nonribosomal peptide synthetase, condensation domain"/>
    <property type="match status" value="1"/>
</dbReference>
<dbReference type="Pfam" id="PF00109">
    <property type="entry name" value="ketoacyl-synt"/>
    <property type="match status" value="1"/>
</dbReference>
<gene>
    <name evidence="12" type="ORF">J3U88_28210</name>
</gene>
<dbReference type="InterPro" id="IPR020845">
    <property type="entry name" value="AMP-binding_CS"/>
</dbReference>
<dbReference type="Pfam" id="PF08659">
    <property type="entry name" value="KR"/>
    <property type="match status" value="1"/>
</dbReference>
<evidence type="ECO:0000256" key="9">
    <source>
        <dbReference type="SAM" id="MobiDB-lite"/>
    </source>
</evidence>
<name>A0A8J7QQM6_9BACT</name>
<dbReference type="InterPro" id="IPR045851">
    <property type="entry name" value="AMP-bd_C_sf"/>
</dbReference>
<dbReference type="FunFam" id="3.40.50.980:FF:000002">
    <property type="entry name" value="Enterobactin synthetase component F"/>
    <property type="match status" value="1"/>
</dbReference>
<keyword evidence="6" id="KW-0443">Lipid metabolism</keyword>
<dbReference type="Gene3D" id="3.40.47.10">
    <property type="match status" value="1"/>
</dbReference>
<dbReference type="SUPFAM" id="SSF53901">
    <property type="entry name" value="Thiolase-like"/>
    <property type="match status" value="1"/>
</dbReference>
<dbReference type="PROSITE" id="PS50075">
    <property type="entry name" value="CARRIER"/>
    <property type="match status" value="3"/>
</dbReference>
<dbReference type="InterPro" id="IPR000873">
    <property type="entry name" value="AMP-dep_synth/lig_dom"/>
</dbReference>
<dbReference type="InterPro" id="IPR001227">
    <property type="entry name" value="Ac_transferase_dom_sf"/>
</dbReference>
<dbReference type="Gene3D" id="3.40.50.980">
    <property type="match status" value="2"/>
</dbReference>
<evidence type="ECO:0000259" key="11">
    <source>
        <dbReference type="PROSITE" id="PS52004"/>
    </source>
</evidence>
<evidence type="ECO:0000256" key="4">
    <source>
        <dbReference type="ARBA" id="ARBA00022679"/>
    </source>
</evidence>
<dbReference type="InterPro" id="IPR013968">
    <property type="entry name" value="PKS_KR"/>
</dbReference>
<dbReference type="CDD" id="cd08953">
    <property type="entry name" value="KR_2_SDR_x"/>
    <property type="match status" value="1"/>
</dbReference>
<dbReference type="InterPro" id="IPR020806">
    <property type="entry name" value="PKS_PP-bd"/>
</dbReference>
<dbReference type="InterPro" id="IPR036736">
    <property type="entry name" value="ACP-like_sf"/>
</dbReference>
<dbReference type="Pfam" id="PF02801">
    <property type="entry name" value="Ketoacyl-synt_C"/>
    <property type="match status" value="1"/>
</dbReference>
<dbReference type="Gene3D" id="1.10.1200.10">
    <property type="entry name" value="ACP-like"/>
    <property type="match status" value="4"/>
</dbReference>
<evidence type="ECO:0000256" key="8">
    <source>
        <dbReference type="ARBA" id="ARBA00029443"/>
    </source>
</evidence>
<evidence type="ECO:0000259" key="10">
    <source>
        <dbReference type="PROSITE" id="PS50075"/>
    </source>
</evidence>
<dbReference type="InterPro" id="IPR009081">
    <property type="entry name" value="PP-bd_ACP"/>
</dbReference>
<dbReference type="GO" id="GO:0044550">
    <property type="term" value="P:secondary metabolite biosynthetic process"/>
    <property type="evidence" value="ECO:0007669"/>
    <property type="project" value="UniProtKB-ARBA"/>
</dbReference>
<dbReference type="CDD" id="cd00833">
    <property type="entry name" value="PKS"/>
    <property type="match status" value="1"/>
</dbReference>
<dbReference type="SUPFAM" id="SSF55048">
    <property type="entry name" value="Probable ACP-binding domain of malonyl-CoA ACP transacylase"/>
    <property type="match status" value="1"/>
</dbReference>
<dbReference type="Pfam" id="PF13193">
    <property type="entry name" value="AMP-binding_C"/>
    <property type="match status" value="1"/>
</dbReference>
<dbReference type="Gene3D" id="2.30.38.10">
    <property type="entry name" value="Luciferase, Domain 3"/>
    <property type="match status" value="1"/>
</dbReference>
<comment type="caution">
    <text evidence="12">The sequence shown here is derived from an EMBL/GenBank/DDBJ whole genome shotgun (WGS) entry which is preliminary data.</text>
</comment>
<dbReference type="GO" id="GO:0004312">
    <property type="term" value="F:fatty acid synthase activity"/>
    <property type="evidence" value="ECO:0007669"/>
    <property type="project" value="TreeGrafter"/>
</dbReference>
<feature type="compositionally biased region" description="Pro residues" evidence="9">
    <location>
        <begin position="2665"/>
        <end position="2675"/>
    </location>
</feature>
<evidence type="ECO:0000256" key="7">
    <source>
        <dbReference type="ARBA" id="ARBA00023268"/>
    </source>
</evidence>
<dbReference type="InterPro" id="IPR025110">
    <property type="entry name" value="AMP-bd_C"/>
</dbReference>
<dbReference type="PANTHER" id="PTHR43775">
    <property type="entry name" value="FATTY ACID SYNTHASE"/>
    <property type="match status" value="1"/>
</dbReference>
<dbReference type="SUPFAM" id="SSF52777">
    <property type="entry name" value="CoA-dependent acyltransferases"/>
    <property type="match status" value="2"/>
</dbReference>
<dbReference type="SUPFAM" id="SSF52151">
    <property type="entry name" value="FabD/lysophospholipase-like"/>
    <property type="match status" value="1"/>
</dbReference>
<keyword evidence="13" id="KW-1185">Reference proteome</keyword>
<dbReference type="Gene3D" id="3.30.70.250">
    <property type="entry name" value="Malonyl-CoA ACP transacylase, ACP-binding"/>
    <property type="match status" value="1"/>
</dbReference>
<evidence type="ECO:0000313" key="13">
    <source>
        <dbReference type="Proteomes" id="UP000664417"/>
    </source>
</evidence>
<dbReference type="SUPFAM" id="SSF51735">
    <property type="entry name" value="NAD(P)-binding Rossmann-fold domains"/>
    <property type="match status" value="2"/>
</dbReference>
<keyword evidence="3" id="KW-0597">Phosphoprotein</keyword>